<name>A0AAN8VZ03_9MAGN</name>
<dbReference type="SMART" id="SM00360">
    <property type="entry name" value="RRM"/>
    <property type="match status" value="1"/>
</dbReference>
<evidence type="ECO:0000256" key="1">
    <source>
        <dbReference type="ARBA" id="ARBA00022884"/>
    </source>
</evidence>
<organism evidence="4 5">
    <name type="scientific">Dillenia turbinata</name>
    <dbReference type="NCBI Taxonomy" id="194707"/>
    <lineage>
        <taxon>Eukaryota</taxon>
        <taxon>Viridiplantae</taxon>
        <taxon>Streptophyta</taxon>
        <taxon>Embryophyta</taxon>
        <taxon>Tracheophyta</taxon>
        <taxon>Spermatophyta</taxon>
        <taxon>Magnoliopsida</taxon>
        <taxon>eudicotyledons</taxon>
        <taxon>Gunneridae</taxon>
        <taxon>Pentapetalae</taxon>
        <taxon>Dilleniales</taxon>
        <taxon>Dilleniaceae</taxon>
        <taxon>Dillenia</taxon>
    </lineage>
</organism>
<dbReference type="PROSITE" id="PS50102">
    <property type="entry name" value="RRM"/>
    <property type="match status" value="1"/>
</dbReference>
<dbReference type="GO" id="GO:0080156">
    <property type="term" value="P:mitochondrial mRNA modification"/>
    <property type="evidence" value="ECO:0007669"/>
    <property type="project" value="TreeGrafter"/>
</dbReference>
<feature type="domain" description="RRM" evidence="3">
    <location>
        <begin position="45"/>
        <end position="123"/>
    </location>
</feature>
<keyword evidence="1 2" id="KW-0694">RNA-binding</keyword>
<proteinExistence type="predicted"/>
<evidence type="ECO:0000313" key="4">
    <source>
        <dbReference type="EMBL" id="KAK6942939.1"/>
    </source>
</evidence>
<dbReference type="GO" id="GO:0005739">
    <property type="term" value="C:mitochondrion"/>
    <property type="evidence" value="ECO:0007669"/>
    <property type="project" value="TreeGrafter"/>
</dbReference>
<evidence type="ECO:0000259" key="3">
    <source>
        <dbReference type="PROSITE" id="PS50102"/>
    </source>
</evidence>
<dbReference type="PANTHER" id="PTHR48029">
    <property type="entry name" value="NUCLEOLAR PROTEIN 8"/>
    <property type="match status" value="1"/>
</dbReference>
<protein>
    <submittedName>
        <fullName evidence="4">RNA recognition motif domain</fullName>
    </submittedName>
</protein>
<dbReference type="Proteomes" id="UP001370490">
    <property type="component" value="Unassembled WGS sequence"/>
</dbReference>
<dbReference type="InterPro" id="IPR000504">
    <property type="entry name" value="RRM_dom"/>
</dbReference>
<gene>
    <name evidence="4" type="ORF">RJ641_028316</name>
</gene>
<dbReference type="EMBL" id="JBAMMX010000004">
    <property type="protein sequence ID" value="KAK6942939.1"/>
    <property type="molecule type" value="Genomic_DNA"/>
</dbReference>
<dbReference type="SUPFAM" id="SSF54928">
    <property type="entry name" value="RNA-binding domain, RBD"/>
    <property type="match status" value="1"/>
</dbReference>
<dbReference type="Pfam" id="PF00076">
    <property type="entry name" value="RRM_1"/>
    <property type="match status" value="1"/>
</dbReference>
<accession>A0AAN8VZ03</accession>
<reference evidence="4 5" key="1">
    <citation type="submission" date="2023-12" db="EMBL/GenBank/DDBJ databases">
        <title>A high-quality genome assembly for Dillenia turbinata (Dilleniales).</title>
        <authorList>
            <person name="Chanderbali A."/>
        </authorList>
    </citation>
    <scope>NUCLEOTIDE SEQUENCE [LARGE SCALE GENOMIC DNA]</scope>
    <source>
        <strain evidence="4">LSX21</strain>
        <tissue evidence="4">Leaf</tissue>
    </source>
</reference>
<comment type="caution">
    <text evidence="4">The sequence shown here is derived from an EMBL/GenBank/DDBJ whole genome shotgun (WGS) entry which is preliminary data.</text>
</comment>
<sequence>MATKFGLVRRLSTSIFSSQSSPVSSAAAAATSTATASNPPQTPSNTLFVSGLNKRTTSEKLHEAFSKFGEVIQARVITDRATGYSKGFGFVKFTTVEEAKRGMEGMDAQFLDGWVIFAEYARPRLPPGQFAAPENVPKH</sequence>
<dbReference type="Gene3D" id="3.30.70.330">
    <property type="match status" value="1"/>
</dbReference>
<dbReference type="InterPro" id="IPR035979">
    <property type="entry name" value="RBD_domain_sf"/>
</dbReference>
<evidence type="ECO:0000256" key="2">
    <source>
        <dbReference type="PROSITE-ProRule" id="PRU00176"/>
    </source>
</evidence>
<dbReference type="InterPro" id="IPR012677">
    <property type="entry name" value="Nucleotide-bd_a/b_plait_sf"/>
</dbReference>
<dbReference type="GO" id="GO:0003723">
    <property type="term" value="F:RNA binding"/>
    <property type="evidence" value="ECO:0007669"/>
    <property type="project" value="UniProtKB-UniRule"/>
</dbReference>
<dbReference type="FunFam" id="3.30.70.330:FF:000417">
    <property type="entry name" value="RNA recognition motif-containing protein"/>
    <property type="match status" value="1"/>
</dbReference>
<keyword evidence="5" id="KW-1185">Reference proteome</keyword>
<dbReference type="PANTHER" id="PTHR48029:SF1">
    <property type="entry name" value="NUCLEOLAR PROTEIN 8"/>
    <property type="match status" value="1"/>
</dbReference>
<dbReference type="AlphaFoldDB" id="A0AAN8VZ03"/>
<evidence type="ECO:0000313" key="5">
    <source>
        <dbReference type="Proteomes" id="UP001370490"/>
    </source>
</evidence>